<protein>
    <submittedName>
        <fullName evidence="1">Uncharacterized protein</fullName>
    </submittedName>
</protein>
<dbReference type="EMBL" id="LAZR01017398">
    <property type="protein sequence ID" value="KKM00598.1"/>
    <property type="molecule type" value="Genomic_DNA"/>
</dbReference>
<name>A0A0F9JNQ5_9ZZZZ</name>
<reference evidence="1" key="1">
    <citation type="journal article" date="2015" name="Nature">
        <title>Complex archaea that bridge the gap between prokaryotes and eukaryotes.</title>
        <authorList>
            <person name="Spang A."/>
            <person name="Saw J.H."/>
            <person name="Jorgensen S.L."/>
            <person name="Zaremba-Niedzwiedzka K."/>
            <person name="Martijn J."/>
            <person name="Lind A.E."/>
            <person name="van Eijk R."/>
            <person name="Schleper C."/>
            <person name="Guy L."/>
            <person name="Ettema T.J."/>
        </authorList>
    </citation>
    <scope>NUCLEOTIDE SEQUENCE</scope>
</reference>
<proteinExistence type="predicted"/>
<gene>
    <name evidence="1" type="ORF">LCGC14_1802820</name>
</gene>
<evidence type="ECO:0000313" key="1">
    <source>
        <dbReference type="EMBL" id="KKM00598.1"/>
    </source>
</evidence>
<organism evidence="1">
    <name type="scientific">marine sediment metagenome</name>
    <dbReference type="NCBI Taxonomy" id="412755"/>
    <lineage>
        <taxon>unclassified sequences</taxon>
        <taxon>metagenomes</taxon>
        <taxon>ecological metagenomes</taxon>
    </lineage>
</organism>
<sequence>MLITLECPDCTRWTVFNERGRCRCGSYLIRGYSGRSMPMPAGRVWIQDGAWKLLKSGSGEEDDPVGCSVRHLFGGRHKKGCKVR</sequence>
<comment type="caution">
    <text evidence="1">The sequence shown here is derived from an EMBL/GenBank/DDBJ whole genome shotgun (WGS) entry which is preliminary data.</text>
</comment>
<accession>A0A0F9JNQ5</accession>
<dbReference type="AlphaFoldDB" id="A0A0F9JNQ5"/>